<protein>
    <submittedName>
        <fullName evidence="1">Uncharacterized protein</fullName>
    </submittedName>
</protein>
<sequence length="334" mass="36995">METVPLKIRVDIRDQWDPPKSSVQNAAEQLTGTLGHKVIPQADWPSLWEQLKDSFPEKATFIPTIVRYTLSWYERLLLRLDNEESPEWTEELLSTLASASKGANLHLQIEPSGPPHERPHTSWRTSTQDFYLGIPKGDPTIPASVVSGLDSDFEKMFNAPDGTPSRDEGWSTVSVADSQAPPPPQFVPSQAPSSGHPSVVPTGRLAGVGSLARPPDLFTLTTPYILIIDAGSNPFLVQSSHQGSLELMSSYLNKWGKPNTNDSLRRTIYKVELIESGFFYGVKDALTIEPHITFRGYAAINPTIVIAFVEGVLGYKLVHTTGSRWVYRCDSILR</sequence>
<proteinExistence type="predicted"/>
<dbReference type="Proteomes" id="UP000308600">
    <property type="component" value="Unassembled WGS sequence"/>
</dbReference>
<keyword evidence="2" id="KW-1185">Reference proteome</keyword>
<organism evidence="1 2">
    <name type="scientific">Pluteus cervinus</name>
    <dbReference type="NCBI Taxonomy" id="181527"/>
    <lineage>
        <taxon>Eukaryota</taxon>
        <taxon>Fungi</taxon>
        <taxon>Dikarya</taxon>
        <taxon>Basidiomycota</taxon>
        <taxon>Agaricomycotina</taxon>
        <taxon>Agaricomycetes</taxon>
        <taxon>Agaricomycetidae</taxon>
        <taxon>Agaricales</taxon>
        <taxon>Pluteineae</taxon>
        <taxon>Pluteaceae</taxon>
        <taxon>Pluteus</taxon>
    </lineage>
</organism>
<gene>
    <name evidence="1" type="ORF">BDN72DRAFT_834752</name>
</gene>
<accession>A0ACD3B6T4</accession>
<name>A0ACD3B6T4_9AGAR</name>
<reference evidence="1 2" key="1">
    <citation type="journal article" date="2019" name="Nat. Ecol. Evol.">
        <title>Megaphylogeny resolves global patterns of mushroom evolution.</title>
        <authorList>
            <person name="Varga T."/>
            <person name="Krizsan K."/>
            <person name="Foldi C."/>
            <person name="Dima B."/>
            <person name="Sanchez-Garcia M."/>
            <person name="Sanchez-Ramirez S."/>
            <person name="Szollosi G.J."/>
            <person name="Szarkandi J.G."/>
            <person name="Papp V."/>
            <person name="Albert L."/>
            <person name="Andreopoulos W."/>
            <person name="Angelini C."/>
            <person name="Antonin V."/>
            <person name="Barry K.W."/>
            <person name="Bougher N.L."/>
            <person name="Buchanan P."/>
            <person name="Buyck B."/>
            <person name="Bense V."/>
            <person name="Catcheside P."/>
            <person name="Chovatia M."/>
            <person name="Cooper J."/>
            <person name="Damon W."/>
            <person name="Desjardin D."/>
            <person name="Finy P."/>
            <person name="Geml J."/>
            <person name="Haridas S."/>
            <person name="Hughes K."/>
            <person name="Justo A."/>
            <person name="Karasinski D."/>
            <person name="Kautmanova I."/>
            <person name="Kiss B."/>
            <person name="Kocsube S."/>
            <person name="Kotiranta H."/>
            <person name="LaButti K.M."/>
            <person name="Lechner B.E."/>
            <person name="Liimatainen K."/>
            <person name="Lipzen A."/>
            <person name="Lukacs Z."/>
            <person name="Mihaltcheva S."/>
            <person name="Morgado L.N."/>
            <person name="Niskanen T."/>
            <person name="Noordeloos M.E."/>
            <person name="Ohm R.A."/>
            <person name="Ortiz-Santana B."/>
            <person name="Ovrebo C."/>
            <person name="Racz N."/>
            <person name="Riley R."/>
            <person name="Savchenko A."/>
            <person name="Shiryaev A."/>
            <person name="Soop K."/>
            <person name="Spirin V."/>
            <person name="Szebenyi C."/>
            <person name="Tomsovsky M."/>
            <person name="Tulloss R.E."/>
            <person name="Uehling J."/>
            <person name="Grigoriev I.V."/>
            <person name="Vagvolgyi C."/>
            <person name="Papp T."/>
            <person name="Martin F.M."/>
            <person name="Miettinen O."/>
            <person name="Hibbett D.S."/>
            <person name="Nagy L.G."/>
        </authorList>
    </citation>
    <scope>NUCLEOTIDE SEQUENCE [LARGE SCALE GENOMIC DNA]</scope>
    <source>
        <strain evidence="1 2">NL-1719</strain>
    </source>
</reference>
<evidence type="ECO:0000313" key="2">
    <source>
        <dbReference type="Proteomes" id="UP000308600"/>
    </source>
</evidence>
<dbReference type="EMBL" id="ML208276">
    <property type="protein sequence ID" value="TFK73349.1"/>
    <property type="molecule type" value="Genomic_DNA"/>
</dbReference>
<evidence type="ECO:0000313" key="1">
    <source>
        <dbReference type="EMBL" id="TFK73349.1"/>
    </source>
</evidence>